<name>A0ABW3MM20_9PSEU</name>
<evidence type="ECO:0000313" key="3">
    <source>
        <dbReference type="Proteomes" id="UP001597045"/>
    </source>
</evidence>
<dbReference type="PANTHER" id="PTHR30303">
    <property type="entry name" value="HYDROGENASE ISOENZYMES FORMATION PROTEIN HYPE"/>
    <property type="match status" value="1"/>
</dbReference>
<feature type="non-terminal residue" evidence="2">
    <location>
        <position position="139"/>
    </location>
</feature>
<keyword evidence="3" id="KW-1185">Reference proteome</keyword>
<protein>
    <submittedName>
        <fullName evidence="2">AIR synthase related protein</fullName>
    </submittedName>
</protein>
<reference evidence="3" key="1">
    <citation type="journal article" date="2019" name="Int. J. Syst. Evol. Microbiol.">
        <title>The Global Catalogue of Microorganisms (GCM) 10K type strain sequencing project: providing services to taxonomists for standard genome sequencing and annotation.</title>
        <authorList>
            <consortium name="The Broad Institute Genomics Platform"/>
            <consortium name="The Broad Institute Genome Sequencing Center for Infectious Disease"/>
            <person name="Wu L."/>
            <person name="Ma J."/>
        </authorList>
    </citation>
    <scope>NUCLEOTIDE SEQUENCE [LARGE SCALE GENOMIC DNA]</scope>
    <source>
        <strain evidence="3">JCM 31486</strain>
    </source>
</reference>
<proteinExistence type="predicted"/>
<organism evidence="2 3">
    <name type="scientific">Kibdelosporangium lantanae</name>
    <dbReference type="NCBI Taxonomy" id="1497396"/>
    <lineage>
        <taxon>Bacteria</taxon>
        <taxon>Bacillati</taxon>
        <taxon>Actinomycetota</taxon>
        <taxon>Actinomycetes</taxon>
        <taxon>Pseudonocardiales</taxon>
        <taxon>Pseudonocardiaceae</taxon>
        <taxon>Kibdelosporangium</taxon>
    </lineage>
</organism>
<dbReference type="InterPro" id="IPR011854">
    <property type="entry name" value="HypE"/>
</dbReference>
<evidence type="ECO:0000259" key="1">
    <source>
        <dbReference type="Pfam" id="PF00586"/>
    </source>
</evidence>
<dbReference type="PANTHER" id="PTHR30303:SF0">
    <property type="entry name" value="CARBAMOYL DEHYDRATASE HYPE"/>
    <property type="match status" value="1"/>
</dbReference>
<sequence length="139" mass="14614">MFRKTHGRGPRQAAAIFSATVELLAEHITPLLGTTGPLEDAAVVPLARDEVVFSTDSFVVTPRFFPGGDIGSLAVHGTVNDLAMRGAMPIALSLAYVLEEGLPLDELRAITRSVSAAAHVTGARVVTGDTKVVDRDPLP</sequence>
<dbReference type="InterPro" id="IPR036921">
    <property type="entry name" value="PurM-like_N_sf"/>
</dbReference>
<comment type="caution">
    <text evidence="2">The sequence shown here is derived from an EMBL/GenBank/DDBJ whole genome shotgun (WGS) entry which is preliminary data.</text>
</comment>
<dbReference type="Pfam" id="PF00586">
    <property type="entry name" value="AIRS"/>
    <property type="match status" value="1"/>
</dbReference>
<dbReference type="Gene3D" id="3.30.1330.10">
    <property type="entry name" value="PurM-like, N-terminal domain"/>
    <property type="match status" value="1"/>
</dbReference>
<evidence type="ECO:0000313" key="2">
    <source>
        <dbReference type="EMBL" id="MFD1051600.1"/>
    </source>
</evidence>
<dbReference type="SUPFAM" id="SSF55326">
    <property type="entry name" value="PurM N-terminal domain-like"/>
    <property type="match status" value="1"/>
</dbReference>
<dbReference type="EMBL" id="JBHTIS010003722">
    <property type="protein sequence ID" value="MFD1051600.1"/>
    <property type="molecule type" value="Genomic_DNA"/>
</dbReference>
<dbReference type="InterPro" id="IPR016188">
    <property type="entry name" value="PurM-like_N"/>
</dbReference>
<gene>
    <name evidence="2" type="ORF">ACFQ1S_41650</name>
</gene>
<dbReference type="Proteomes" id="UP001597045">
    <property type="component" value="Unassembled WGS sequence"/>
</dbReference>
<feature type="domain" description="PurM-like N-terminal" evidence="1">
    <location>
        <begin position="39"/>
        <end position="132"/>
    </location>
</feature>
<accession>A0ABW3MM20</accession>